<keyword evidence="1" id="KW-0732">Signal</keyword>
<feature type="signal peptide" evidence="1">
    <location>
        <begin position="1"/>
        <end position="18"/>
    </location>
</feature>
<dbReference type="Gene3D" id="3.90.640.20">
    <property type="entry name" value="Heat-shock cognate protein, ATPase"/>
    <property type="match status" value="1"/>
</dbReference>
<dbReference type="Pfam" id="PF11738">
    <property type="entry name" value="DUF3298"/>
    <property type="match status" value="1"/>
</dbReference>
<dbReference type="Gene3D" id="3.30.565.40">
    <property type="entry name" value="Fervidobacterium nodosum Rt17-B1 like"/>
    <property type="match status" value="1"/>
</dbReference>
<proteinExistence type="predicted"/>
<keyword evidence="5" id="KW-1185">Reference proteome</keyword>
<gene>
    <name evidence="4" type="ORF">F7O84_07025</name>
</gene>
<dbReference type="OrthoDB" id="5637at2"/>
<feature type="domain" description="DUF3298" evidence="2">
    <location>
        <begin position="202"/>
        <end position="280"/>
    </location>
</feature>
<organism evidence="4 5">
    <name type="scientific">Candidatus Galacturonatibacter soehngenii</name>
    <dbReference type="NCBI Taxonomy" id="2307010"/>
    <lineage>
        <taxon>Bacteria</taxon>
        <taxon>Bacillati</taxon>
        <taxon>Bacillota</taxon>
        <taxon>Clostridia</taxon>
        <taxon>Lachnospirales</taxon>
        <taxon>Lachnospiraceae</taxon>
        <taxon>Candidatus Galacturonatibacter</taxon>
    </lineage>
</organism>
<reference evidence="4 5" key="2">
    <citation type="submission" date="2020-02" db="EMBL/GenBank/DDBJ databases">
        <title>Candidatus Galacturonibacter soehngenii shows hetero-acetogenic catabolism of galacturonic acid but lacks a canonical carbon monoxide dehydrogenase/acetyl-CoA synthase complex.</title>
        <authorList>
            <person name="Diender M."/>
            <person name="Stouten G.R."/>
            <person name="Petersen J.F."/>
            <person name="Nielsen P.H."/>
            <person name="Dueholm M.S."/>
            <person name="Pronk J.T."/>
            <person name="Van Loosdrecht M.C.M."/>
        </authorList>
    </citation>
    <scope>NUCLEOTIDE SEQUENCE [LARGE SCALE GENOMIC DNA]</scope>
    <source>
        <strain evidence="4">GalUA</strain>
    </source>
</reference>
<dbReference type="RefSeq" id="WP_151143466.1">
    <property type="nucleotide sequence ID" value="NZ_WAGX01000004.1"/>
</dbReference>
<dbReference type="PROSITE" id="PS51257">
    <property type="entry name" value="PROKAR_LIPOPROTEIN"/>
    <property type="match status" value="1"/>
</dbReference>
<evidence type="ECO:0000259" key="2">
    <source>
        <dbReference type="Pfam" id="PF11738"/>
    </source>
</evidence>
<reference evidence="4 5" key="1">
    <citation type="submission" date="2019-09" db="EMBL/GenBank/DDBJ databases">
        <authorList>
            <person name="Valk L.C."/>
        </authorList>
    </citation>
    <scope>NUCLEOTIDE SEQUENCE [LARGE SCALE GENOMIC DNA]</scope>
    <source>
        <strain evidence="4">GalUA</strain>
    </source>
</reference>
<sequence length="292" mass="33557">MKKQIVTLGILVSLSLVACQNRQLIETNQLDTKEDLVTEPIMQKEIAQKVTTENNEYIKDKKNLENNSNISVVFEDRSREERDKKGNLLLTVTSNIPVVTIQGNEEASQKINAYYKESEKKQEEKIKEYIDYATDHFSLLNTDQVENWNGYGLGDIYGSKRVDQAAISIVDDTYEYAGGAHPNTTRTAQNFDTQSGNLLTLKDVLTDEEKGIAFVNEFLLKKMKESEDELGFFEDYENYVKDILTDQTWYFSDEGFVVISNVYIVSPYAAGIQEYVIPYSQFPYLVEKYQKK</sequence>
<dbReference type="AlphaFoldDB" id="A0A7V7UD54"/>
<feature type="domain" description="Deacetylase PdaC" evidence="3">
    <location>
        <begin position="89"/>
        <end position="184"/>
    </location>
</feature>
<comment type="caution">
    <text evidence="4">The sequence shown here is derived from an EMBL/GenBank/DDBJ whole genome shotgun (WGS) entry which is preliminary data.</text>
</comment>
<dbReference type="InterPro" id="IPR025303">
    <property type="entry name" value="PdaC"/>
</dbReference>
<dbReference type="EMBL" id="WAGX01000004">
    <property type="protein sequence ID" value="KAB1440122.1"/>
    <property type="molecule type" value="Genomic_DNA"/>
</dbReference>
<name>A0A7V7UD54_9FIRM</name>
<protein>
    <submittedName>
        <fullName evidence="4">DUF3298 and DUF4163 domain-containing protein</fullName>
    </submittedName>
</protein>
<dbReference type="InterPro" id="IPR037126">
    <property type="entry name" value="PdaC/RsiV-like_sf"/>
</dbReference>
<feature type="chain" id="PRO_5038961856" evidence="1">
    <location>
        <begin position="19"/>
        <end position="292"/>
    </location>
</feature>
<dbReference type="InterPro" id="IPR021729">
    <property type="entry name" value="DUF3298"/>
</dbReference>
<accession>A0A7V7UD54</accession>
<evidence type="ECO:0000256" key="1">
    <source>
        <dbReference type="SAM" id="SignalP"/>
    </source>
</evidence>
<dbReference type="Pfam" id="PF13739">
    <property type="entry name" value="PdaC"/>
    <property type="match status" value="1"/>
</dbReference>
<dbReference type="Proteomes" id="UP000461768">
    <property type="component" value="Unassembled WGS sequence"/>
</dbReference>
<evidence type="ECO:0000259" key="3">
    <source>
        <dbReference type="Pfam" id="PF13739"/>
    </source>
</evidence>
<evidence type="ECO:0000313" key="5">
    <source>
        <dbReference type="Proteomes" id="UP000461768"/>
    </source>
</evidence>
<evidence type="ECO:0000313" key="4">
    <source>
        <dbReference type="EMBL" id="KAB1440122.1"/>
    </source>
</evidence>